<evidence type="ECO:0000313" key="5">
    <source>
        <dbReference type="Proteomes" id="UP000306274"/>
    </source>
</evidence>
<feature type="compositionally biased region" description="Low complexity" evidence="2">
    <location>
        <begin position="20"/>
        <end position="41"/>
    </location>
</feature>
<feature type="region of interest" description="Disordered" evidence="2">
    <location>
        <begin position="235"/>
        <end position="304"/>
    </location>
</feature>
<comment type="caution">
    <text evidence="4">The sequence shown here is derived from an EMBL/GenBank/DDBJ whole genome shotgun (WGS) entry which is preliminary data.</text>
</comment>
<feature type="chain" id="PRO_5047035977" evidence="3">
    <location>
        <begin position="22"/>
        <end position="1013"/>
    </location>
</feature>
<dbReference type="InterPro" id="IPR013517">
    <property type="entry name" value="FG-GAP"/>
</dbReference>
<evidence type="ECO:0000256" key="3">
    <source>
        <dbReference type="SAM" id="SignalP"/>
    </source>
</evidence>
<dbReference type="Pfam" id="PF13517">
    <property type="entry name" value="FG-GAP_3"/>
    <property type="match status" value="1"/>
</dbReference>
<feature type="compositionally biased region" description="Polar residues" evidence="2">
    <location>
        <begin position="235"/>
        <end position="246"/>
    </location>
</feature>
<feature type="compositionally biased region" description="Low complexity" evidence="2">
    <location>
        <begin position="48"/>
        <end position="63"/>
    </location>
</feature>
<dbReference type="SUPFAM" id="SSF69318">
    <property type="entry name" value="Integrin alpha N-terminal domain"/>
    <property type="match status" value="1"/>
</dbReference>
<dbReference type="InterPro" id="IPR028994">
    <property type="entry name" value="Integrin_alpha_N"/>
</dbReference>
<keyword evidence="1 3" id="KW-0732">Signal</keyword>
<gene>
    <name evidence="4" type="ORF">E5Z02_11710</name>
</gene>
<keyword evidence="5" id="KW-1185">Reference proteome</keyword>
<feature type="region of interest" description="Disordered" evidence="2">
    <location>
        <begin position="614"/>
        <end position="635"/>
    </location>
</feature>
<accession>A0ABY2PH05</accession>
<dbReference type="PROSITE" id="PS00018">
    <property type="entry name" value="EF_HAND_1"/>
    <property type="match status" value="1"/>
</dbReference>
<feature type="signal peptide" evidence="3">
    <location>
        <begin position="1"/>
        <end position="21"/>
    </location>
</feature>
<proteinExistence type="predicted"/>
<dbReference type="RefSeq" id="WP_136016145.1">
    <property type="nucleotide sequence ID" value="NZ_SRZK01000090.1"/>
</dbReference>
<dbReference type="EMBL" id="SRZK01000090">
    <property type="protein sequence ID" value="TGZ10093.1"/>
    <property type="molecule type" value="Genomic_DNA"/>
</dbReference>
<organism evidence="4 5">
    <name type="scientific">Streptomyces rhizosphaericola</name>
    <dbReference type="NCBI Taxonomy" id="2564098"/>
    <lineage>
        <taxon>Bacteria</taxon>
        <taxon>Bacillati</taxon>
        <taxon>Actinomycetota</taxon>
        <taxon>Actinomycetes</taxon>
        <taxon>Kitasatosporales</taxon>
        <taxon>Streptomycetaceae</taxon>
        <taxon>Streptomyces</taxon>
    </lineage>
</organism>
<sequence>MALALVAGITAPAFAALPASAAPGGPAATSTAAPAATPASPESRHTAAEAQASRQAAASGTRAEVVSYRSEYDTVFANPDGTFTMESAAVPVRVRQSGRLVPVDERLERTASGTVEPRATTVGLAFSGGGDTPLVTITRNGRSMTVDWPGTLPRPELDGDTATYAEVLPGVDLRLKASVGGFQQLLVVKSAEAARNPALEKVTFGLSASGVSVSADEGGNLRAIDPAGQEVFTAPTPTMWDSSGIPTGQPPAAQPRALRSAQAPSSGAALAGELGDLPATPAEDVFEPREGASEKPMPISVGDGSLSLTPDARLMAAEDTVYPVYIDPTVSGARLNWTSVAKSYPTTSYWNHSSKVARVGYESDTGGTWRSMFTMDSKKLHGKQIIDSTFRIRNTHSWSCTNKVVELWRVGAISSATTWSKQPSWVSKAASVNDSKGWGSGCPAGNLEFKIKALAEQAAKDKWANVVLGLRASESDTLAWKKFDASTAVFSTDYNTVPSTPGSLATSPATECAKEPSTTIGNTDIQLSAKVTDGDGGSVTARFKVWQTGTSTVLFEKTQAVTSGNVARLTVPKSTLVNGRQHSWQVRAEDGRTTSAWTSVCRFVVDQSVLSTPPDIVSPQFPDGSDGKPEVTGTARTEGSFTLSRGKASGVASYEYWTEWAPTVKTAKPAAVDGSVTVRLTPPSAGPARVFARSLSPGGNRSAIQAYLFYVNSPELKDKPGDLNGDGSADMYALETGGTLRMYAGNGTGTVSTFRRASGTSLAGASITHRGDWTGDGYEDLVAAVGAKGSRQIQIFPNNGYGYACTSYGEEVEDAVCDDERRVLGVYDEANDHFSNADQILAIGDVDGATDLDGNGVIDEWDLQSHPDLLVKEGNLLWLYFGHPSGYLDEYAEPVLVGTGGWGNYDLIAPGDRTGDGRVDLMARNRTTGELRLYAGTDAAGGGLGHGPSSTVVGTGWTPAHRPLITAAPDANGDGKTDIWSTGGDAKLYFYSNVQGTGTEVGTGGWAVFSALS</sequence>
<dbReference type="Proteomes" id="UP000306274">
    <property type="component" value="Unassembled WGS sequence"/>
</dbReference>
<evidence type="ECO:0000256" key="1">
    <source>
        <dbReference type="ARBA" id="ARBA00022729"/>
    </source>
</evidence>
<dbReference type="InterPro" id="IPR018247">
    <property type="entry name" value="EF_Hand_1_Ca_BS"/>
</dbReference>
<evidence type="ECO:0000313" key="4">
    <source>
        <dbReference type="EMBL" id="TGZ10093.1"/>
    </source>
</evidence>
<feature type="region of interest" description="Disordered" evidence="2">
    <location>
        <begin position="20"/>
        <end position="63"/>
    </location>
</feature>
<reference evidence="4 5" key="1">
    <citation type="submission" date="2019-04" db="EMBL/GenBank/DDBJ databases">
        <title>Streptomyces rhizosphaericola sp. nov., an actinobacterium isolated from the wheat rhizosphere.</title>
        <authorList>
            <person name="Vargas Hoyos H.A."/>
            <person name="Santos S.N."/>
            <person name="Genuario D.B."/>
            <person name="Melo I.S."/>
            <person name="Da Silva L.J."/>
            <person name="Da Silva F.S.P."/>
            <person name="Zucchi T.D."/>
        </authorList>
    </citation>
    <scope>NUCLEOTIDE SEQUENCE [LARGE SCALE GENOMIC DNA]</scope>
    <source>
        <strain evidence="4 5">1AS2c</strain>
    </source>
</reference>
<evidence type="ECO:0000256" key="2">
    <source>
        <dbReference type="SAM" id="MobiDB-lite"/>
    </source>
</evidence>
<protein>
    <submittedName>
        <fullName evidence="4">VCBS repeat-containing protein</fullName>
    </submittedName>
</protein>
<name>A0ABY2PH05_9ACTN</name>